<comment type="caution">
    <text evidence="1">The sequence shown here is derived from an EMBL/GenBank/DDBJ whole genome shotgun (WGS) entry which is preliminary data.</text>
</comment>
<sequence length="251" mass="29588">MEYLKNTFKVAPEKQKLLDILLTPDVVAVFKELKSQKKRITFDMDGVEVGSSYTVVPIFNEVYKPREVKNRWDLKEYFIIKKWIEEVTGTDNADKQAIKLWNGDKNLLNAPIEPGSEVLSWFLYYIGFDTRRITSRDSKTTSTTYAWYQKMPWIDPARIHVQPETGSSFYDYGFKTRTVGQFSDIHYDDNPFELREMALLYPQILFNVVPQPWNSGEDFSSHPNVVSVDDEEYFWAPPIWRVTYKMVERFV</sequence>
<evidence type="ECO:0000313" key="2">
    <source>
        <dbReference type="Proteomes" id="UP000178446"/>
    </source>
</evidence>
<dbReference type="AlphaFoldDB" id="A0A1F7XW97"/>
<reference evidence="1 2" key="1">
    <citation type="journal article" date="2016" name="Nat. Commun.">
        <title>Thousands of microbial genomes shed light on interconnected biogeochemical processes in an aquifer system.</title>
        <authorList>
            <person name="Anantharaman K."/>
            <person name="Brown C.T."/>
            <person name="Hug L.A."/>
            <person name="Sharon I."/>
            <person name="Castelle C.J."/>
            <person name="Probst A.J."/>
            <person name="Thomas B.C."/>
            <person name="Singh A."/>
            <person name="Wilkins M.J."/>
            <person name="Karaoz U."/>
            <person name="Brodie E.L."/>
            <person name="Williams K.H."/>
            <person name="Hubbard S.S."/>
            <person name="Banfield J.F."/>
        </authorList>
    </citation>
    <scope>NUCLEOTIDE SEQUENCE [LARGE SCALE GENOMIC DNA]</scope>
</reference>
<accession>A0A1F7XW97</accession>
<evidence type="ECO:0000313" key="1">
    <source>
        <dbReference type="EMBL" id="OGM18555.1"/>
    </source>
</evidence>
<protein>
    <submittedName>
        <fullName evidence="1">Uncharacterized protein</fullName>
    </submittedName>
</protein>
<name>A0A1F7XW97_9BACT</name>
<proteinExistence type="predicted"/>
<organism evidence="1 2">
    <name type="scientific">Candidatus Woesebacteria bacterium RIFCSPHIGHO2_01_FULL_37_10</name>
    <dbReference type="NCBI Taxonomy" id="1802489"/>
    <lineage>
        <taxon>Bacteria</taxon>
        <taxon>Candidatus Woeseibacteriota</taxon>
    </lineage>
</organism>
<dbReference type="EMBL" id="MGGB01000045">
    <property type="protein sequence ID" value="OGM18555.1"/>
    <property type="molecule type" value="Genomic_DNA"/>
</dbReference>
<gene>
    <name evidence="1" type="ORF">A2685_02285</name>
</gene>
<dbReference type="Proteomes" id="UP000178446">
    <property type="component" value="Unassembled WGS sequence"/>
</dbReference>